<dbReference type="EMBL" id="FNOI01000001">
    <property type="protein sequence ID" value="SDW37918.1"/>
    <property type="molecule type" value="Genomic_DNA"/>
</dbReference>
<evidence type="ECO:0000313" key="2">
    <source>
        <dbReference type="Proteomes" id="UP000199441"/>
    </source>
</evidence>
<evidence type="ECO:0000313" key="1">
    <source>
        <dbReference type="EMBL" id="SDW37918.1"/>
    </source>
</evidence>
<accession>A0A1H2T235</accession>
<dbReference type="OrthoDB" id="7874985at2"/>
<dbReference type="RefSeq" id="WP_139254522.1">
    <property type="nucleotide sequence ID" value="NZ_FNOI01000001.1"/>
</dbReference>
<gene>
    <name evidence="1" type="ORF">SAMN04488001_1034</name>
</gene>
<sequence length="130" mass="13639">MLELHAPVNRLRPNIVAVISLIALALAGCSPNAPSHLPNPVLLPAHAVGNAVSNATYNARRATVKSYVARNFSALTQNIRTGGGDVLSKAYDLARVPTQRRPALTQMLAADPALSADVEALTVSLMVHGI</sequence>
<reference evidence="2" key="1">
    <citation type="submission" date="2016-10" db="EMBL/GenBank/DDBJ databases">
        <authorList>
            <person name="Varghese N."/>
            <person name="Submissions S."/>
        </authorList>
    </citation>
    <scope>NUCLEOTIDE SEQUENCE [LARGE SCALE GENOMIC DNA]</scope>
    <source>
        <strain evidence="2">DSM 26922</strain>
    </source>
</reference>
<dbReference type="Proteomes" id="UP000199441">
    <property type="component" value="Unassembled WGS sequence"/>
</dbReference>
<protein>
    <submittedName>
        <fullName evidence="1">Uncharacterized protein</fullName>
    </submittedName>
</protein>
<keyword evidence="2" id="KW-1185">Reference proteome</keyword>
<proteinExistence type="predicted"/>
<dbReference type="AlphaFoldDB" id="A0A1H2T235"/>
<dbReference type="STRING" id="670155.SAMN04488001_1034"/>
<name>A0A1H2T235_9RHOB</name>
<organism evidence="1 2">
    <name type="scientific">Litoreibacter albidus</name>
    <dbReference type="NCBI Taxonomy" id="670155"/>
    <lineage>
        <taxon>Bacteria</taxon>
        <taxon>Pseudomonadati</taxon>
        <taxon>Pseudomonadota</taxon>
        <taxon>Alphaproteobacteria</taxon>
        <taxon>Rhodobacterales</taxon>
        <taxon>Roseobacteraceae</taxon>
        <taxon>Litoreibacter</taxon>
    </lineage>
</organism>